<evidence type="ECO:0000256" key="1">
    <source>
        <dbReference type="SAM" id="Coils"/>
    </source>
</evidence>
<evidence type="ECO:0000256" key="2">
    <source>
        <dbReference type="SAM" id="MobiDB-lite"/>
    </source>
</evidence>
<name>A0AAV5A128_9AGAM</name>
<feature type="region of interest" description="Disordered" evidence="2">
    <location>
        <begin position="1"/>
        <end position="86"/>
    </location>
</feature>
<dbReference type="GO" id="GO:0000981">
    <property type="term" value="F:DNA-binding transcription factor activity, RNA polymerase II-specific"/>
    <property type="evidence" value="ECO:0007669"/>
    <property type="project" value="InterPro"/>
</dbReference>
<feature type="coiled-coil region" evidence="1">
    <location>
        <begin position="150"/>
        <end position="177"/>
    </location>
</feature>
<dbReference type="GO" id="GO:0008270">
    <property type="term" value="F:zinc ion binding"/>
    <property type="evidence" value="ECO:0007669"/>
    <property type="project" value="InterPro"/>
</dbReference>
<evidence type="ECO:0000313" key="4">
    <source>
        <dbReference type="Proteomes" id="UP001050691"/>
    </source>
</evidence>
<dbReference type="InterPro" id="IPR036864">
    <property type="entry name" value="Zn2-C6_fun-type_DNA-bd_sf"/>
</dbReference>
<feature type="compositionally biased region" description="Polar residues" evidence="2">
    <location>
        <begin position="1"/>
        <end position="11"/>
    </location>
</feature>
<dbReference type="Proteomes" id="UP001050691">
    <property type="component" value="Unassembled WGS sequence"/>
</dbReference>
<gene>
    <name evidence="3" type="ORF">Clacol_001322</name>
</gene>
<feature type="compositionally biased region" description="Low complexity" evidence="2">
    <location>
        <begin position="268"/>
        <end position="277"/>
    </location>
</feature>
<dbReference type="InterPro" id="IPR001138">
    <property type="entry name" value="Zn2Cys6_DnaBD"/>
</dbReference>
<dbReference type="SUPFAM" id="SSF57701">
    <property type="entry name" value="Zn2/Cys6 DNA-binding domain"/>
    <property type="match status" value="1"/>
</dbReference>
<keyword evidence="1" id="KW-0175">Coiled coil</keyword>
<proteinExistence type="predicted"/>
<protein>
    <recommendedName>
        <fullName evidence="5">Zn(2)-C6 fungal-type domain-containing protein</fullName>
    </recommendedName>
</protein>
<accession>A0AAV5A128</accession>
<keyword evidence="4" id="KW-1185">Reference proteome</keyword>
<sequence>MFSTRKTSYQQKIKIEEDAGPSLSTRARDLPRRPVATAEQKSKGDEDDTSFQDRDSPPLPTSSTRKNTSSSKQKIKAEDEGSSLQEQDFSLKRGKACHYKKCDGVRPICGYCAQRDLDCEFDDPASWGKIHFNLHRFSLRLIGFFTKGRERRLALQVRQLTAQLADAQREISLLRQALGYQQQRRQNDPGPANRSYAHPPVPRLSPDDSGQQHTLTGYDADPGGSYYQESVVLSSPSSLQSLGYSDSPSADEGDSYSGAPQASPSPPAQSSSQSRRR</sequence>
<comment type="caution">
    <text evidence="3">The sequence shown here is derived from an EMBL/GenBank/DDBJ whole genome shotgun (WGS) entry which is preliminary data.</text>
</comment>
<feature type="compositionally biased region" description="Low complexity" evidence="2">
    <location>
        <begin position="230"/>
        <end position="248"/>
    </location>
</feature>
<reference evidence="3" key="1">
    <citation type="submission" date="2021-10" db="EMBL/GenBank/DDBJ databases">
        <title>De novo Genome Assembly of Clathrus columnatus (Basidiomycota, Fungi) Using Illumina and Nanopore Sequence Data.</title>
        <authorList>
            <person name="Ogiso-Tanaka E."/>
            <person name="Itagaki H."/>
            <person name="Hosoya T."/>
            <person name="Hosaka K."/>
        </authorList>
    </citation>
    <scope>NUCLEOTIDE SEQUENCE</scope>
    <source>
        <strain evidence="3">MO-923</strain>
    </source>
</reference>
<dbReference type="Gene3D" id="4.10.240.10">
    <property type="entry name" value="Zn(2)-C6 fungal-type DNA-binding domain"/>
    <property type="match status" value="1"/>
</dbReference>
<dbReference type="AlphaFoldDB" id="A0AAV5A128"/>
<organism evidence="3 4">
    <name type="scientific">Clathrus columnatus</name>
    <dbReference type="NCBI Taxonomy" id="1419009"/>
    <lineage>
        <taxon>Eukaryota</taxon>
        <taxon>Fungi</taxon>
        <taxon>Dikarya</taxon>
        <taxon>Basidiomycota</taxon>
        <taxon>Agaricomycotina</taxon>
        <taxon>Agaricomycetes</taxon>
        <taxon>Phallomycetidae</taxon>
        <taxon>Phallales</taxon>
        <taxon>Clathraceae</taxon>
        <taxon>Clathrus</taxon>
    </lineage>
</organism>
<dbReference type="EMBL" id="BPWL01000002">
    <property type="protein sequence ID" value="GJJ07122.1"/>
    <property type="molecule type" value="Genomic_DNA"/>
</dbReference>
<evidence type="ECO:0000313" key="3">
    <source>
        <dbReference type="EMBL" id="GJJ07122.1"/>
    </source>
</evidence>
<feature type="region of interest" description="Disordered" evidence="2">
    <location>
        <begin position="181"/>
        <end position="277"/>
    </location>
</feature>
<dbReference type="CDD" id="cd00067">
    <property type="entry name" value="GAL4"/>
    <property type="match status" value="1"/>
</dbReference>
<feature type="compositionally biased region" description="Low complexity" evidence="2">
    <location>
        <begin position="61"/>
        <end position="72"/>
    </location>
</feature>
<evidence type="ECO:0008006" key="5">
    <source>
        <dbReference type="Google" id="ProtNLM"/>
    </source>
</evidence>